<gene>
    <name evidence="1" type="ORF">J2T15_004082</name>
</gene>
<dbReference type="RefSeq" id="WP_307206015.1">
    <property type="nucleotide sequence ID" value="NZ_JAUSSU010000008.1"/>
</dbReference>
<dbReference type="EMBL" id="JAUSSU010000008">
    <property type="protein sequence ID" value="MDQ0114626.1"/>
    <property type="molecule type" value="Genomic_DNA"/>
</dbReference>
<reference evidence="1 2" key="1">
    <citation type="submission" date="2023-07" db="EMBL/GenBank/DDBJ databases">
        <title>Sorghum-associated microbial communities from plants grown in Nebraska, USA.</title>
        <authorList>
            <person name="Schachtman D."/>
        </authorList>
    </citation>
    <scope>NUCLEOTIDE SEQUENCE [LARGE SCALE GENOMIC DNA]</scope>
    <source>
        <strain evidence="1 2">CC482</strain>
    </source>
</reference>
<comment type="caution">
    <text evidence="1">The sequence shown here is derived from an EMBL/GenBank/DDBJ whole genome shotgun (WGS) entry which is preliminary data.</text>
</comment>
<organism evidence="1 2">
    <name type="scientific">Paenibacillus harenae</name>
    <dbReference type="NCBI Taxonomy" id="306543"/>
    <lineage>
        <taxon>Bacteria</taxon>
        <taxon>Bacillati</taxon>
        <taxon>Bacillota</taxon>
        <taxon>Bacilli</taxon>
        <taxon>Bacillales</taxon>
        <taxon>Paenibacillaceae</taxon>
        <taxon>Paenibacillus</taxon>
    </lineage>
</organism>
<evidence type="ECO:0000313" key="1">
    <source>
        <dbReference type="EMBL" id="MDQ0114626.1"/>
    </source>
</evidence>
<sequence>MKRFARIDIHTTISEIDKVIPIIREQISFENDIELKTYSNRIMIRNLIVGDSIYQSIIKKSQELGLKHKIFERREYTKKEIASAVLLDAEFYAPYENRDKTDSEELGTLYDYSIACPKCGEGKKQITDLMIDAKGMGKQNIAHHDPDIIVTEYTKNVIENSGLTGCEFRDVFDYKDRPLPQKLYQLVITSILPEMKYDSMRIEYENHCDICTRNAIMRSEIIYDTDKVTTYADFNQSLEFYGIGGGNLKRTIVSARVRDVLIENKIKVFQYEPVKLV</sequence>
<keyword evidence="2" id="KW-1185">Reference proteome</keyword>
<name>A0ABT9U6D3_PAEHA</name>
<protein>
    <submittedName>
        <fullName evidence="1">Uncharacterized protein</fullName>
    </submittedName>
</protein>
<proteinExistence type="predicted"/>
<evidence type="ECO:0000313" key="2">
    <source>
        <dbReference type="Proteomes" id="UP001229346"/>
    </source>
</evidence>
<accession>A0ABT9U6D3</accession>
<dbReference type="Proteomes" id="UP001229346">
    <property type="component" value="Unassembled WGS sequence"/>
</dbReference>